<comment type="caution">
    <text evidence="11">The sequence shown here is derived from an EMBL/GenBank/DDBJ whole genome shotgun (WGS) entry which is preliminary data.</text>
</comment>
<evidence type="ECO:0000259" key="10">
    <source>
        <dbReference type="PROSITE" id="PS50850"/>
    </source>
</evidence>
<keyword evidence="3" id="KW-1003">Cell membrane</keyword>
<comment type="similarity">
    <text evidence="8">Belongs to the major facilitator superfamily. DHA1 family. Polyamines/proton antiporter (TC 2.A.1.2.16) subfamily.</text>
</comment>
<name>A0A167A4G0_METRR</name>
<keyword evidence="12" id="KW-1185">Reference proteome</keyword>
<organism evidence="11 12">
    <name type="scientific">Metarhizium rileyi (strain RCEF 4871)</name>
    <name type="common">Nomuraea rileyi</name>
    <dbReference type="NCBI Taxonomy" id="1649241"/>
    <lineage>
        <taxon>Eukaryota</taxon>
        <taxon>Fungi</taxon>
        <taxon>Dikarya</taxon>
        <taxon>Ascomycota</taxon>
        <taxon>Pezizomycotina</taxon>
        <taxon>Sordariomycetes</taxon>
        <taxon>Hypocreomycetidae</taxon>
        <taxon>Hypocreales</taxon>
        <taxon>Clavicipitaceae</taxon>
        <taxon>Metarhizium</taxon>
    </lineage>
</organism>
<feature type="transmembrane region" description="Helical" evidence="9">
    <location>
        <begin position="205"/>
        <end position="230"/>
    </location>
</feature>
<dbReference type="PANTHER" id="PTHR23502:SF186">
    <property type="entry name" value="MAJOR FACILITATOR SUPERFAMILY (MFS) PROFILE DOMAIN-CONTAINING PROTEIN"/>
    <property type="match status" value="1"/>
</dbReference>
<evidence type="ECO:0000313" key="12">
    <source>
        <dbReference type="Proteomes" id="UP000243498"/>
    </source>
</evidence>
<evidence type="ECO:0000256" key="8">
    <source>
        <dbReference type="ARBA" id="ARBA00038459"/>
    </source>
</evidence>
<feature type="transmembrane region" description="Helical" evidence="9">
    <location>
        <begin position="146"/>
        <end position="168"/>
    </location>
</feature>
<reference evidence="11 12" key="1">
    <citation type="journal article" date="2016" name="Genome Biol. Evol.">
        <title>Divergent and convergent evolution of fungal pathogenicity.</title>
        <authorList>
            <person name="Shang Y."/>
            <person name="Xiao G."/>
            <person name="Zheng P."/>
            <person name="Cen K."/>
            <person name="Zhan S."/>
            <person name="Wang C."/>
        </authorList>
    </citation>
    <scope>NUCLEOTIDE SEQUENCE [LARGE SCALE GENOMIC DNA]</scope>
    <source>
        <strain evidence="11 12">RCEF 4871</strain>
    </source>
</reference>
<feature type="transmembrane region" description="Helical" evidence="9">
    <location>
        <begin position="119"/>
        <end position="140"/>
    </location>
</feature>
<protein>
    <submittedName>
        <fullName evidence="11">Major facilitator superfamily domain, general substrate transporter</fullName>
    </submittedName>
</protein>
<dbReference type="InterPro" id="IPR036259">
    <property type="entry name" value="MFS_trans_sf"/>
</dbReference>
<sequence length="435" mass="47894">MTAVVAFCASIHTAAINAVAQDFDCSLTVSTLGVSTFMLGFASGPLIYAPLSEMYGRNPIYRITFLLFVLSNIGCALSPNIASLLLFRFFAGFFGSPTVTNSGGSITDLWPPSARSVPLALFTAASFLGPVVSPIAAGFLTKHTSWRWDFGLVAIMSGTVYFPMFLLLPETYRPRLLQRKAQRLGIDTSQPTLGRMLRTNLTRPIVMFVTEPILFLLSLYMALVFGILYLDFTAYPFVFMQTRHWDADKASLSFLGIGAGMVIATAASPFINRVYNRYTKKWGEPRPEARLPHLILLSWLIPIGLFWFAWTSAQSVHWASCVVAGVPFGIGFVTLFLGITSYLIDCYGRYSASALAANAILRSLFAAGFPLFSRQMYISLGPAWASSILGFLTVAMAPMPYVFYRFGPCIRAKSKFHQRTLREDADSRDGTATVS</sequence>
<feature type="transmembrane region" description="Helical" evidence="9">
    <location>
        <begin position="250"/>
        <end position="271"/>
    </location>
</feature>
<dbReference type="SUPFAM" id="SSF103473">
    <property type="entry name" value="MFS general substrate transporter"/>
    <property type="match status" value="1"/>
</dbReference>
<comment type="subcellular location">
    <subcellularLocation>
        <location evidence="1">Cell membrane</location>
        <topology evidence="1">Multi-pass membrane protein</topology>
    </subcellularLocation>
</comment>
<dbReference type="Proteomes" id="UP000243498">
    <property type="component" value="Unassembled WGS sequence"/>
</dbReference>
<feature type="transmembrane region" description="Helical" evidence="9">
    <location>
        <begin position="60"/>
        <end position="79"/>
    </location>
</feature>
<keyword evidence="6 9" id="KW-0472">Membrane</keyword>
<accession>A0A167A4G0</accession>
<keyword evidence="2" id="KW-0813">Transport</keyword>
<dbReference type="InterPro" id="IPR011701">
    <property type="entry name" value="MFS"/>
</dbReference>
<feature type="transmembrane region" description="Helical" evidence="9">
    <location>
        <begin position="316"/>
        <end position="338"/>
    </location>
</feature>
<evidence type="ECO:0000256" key="1">
    <source>
        <dbReference type="ARBA" id="ARBA00004651"/>
    </source>
</evidence>
<dbReference type="PROSITE" id="PS50850">
    <property type="entry name" value="MFS"/>
    <property type="match status" value="1"/>
</dbReference>
<dbReference type="AlphaFoldDB" id="A0A167A4G0"/>
<dbReference type="OMA" id="PPTHWIV"/>
<dbReference type="FunFam" id="1.20.1250.20:FF:000011">
    <property type="entry name" value="MFS multidrug transporter, putative"/>
    <property type="match status" value="1"/>
</dbReference>
<dbReference type="Gene3D" id="1.20.1250.20">
    <property type="entry name" value="MFS general substrate transporter like domains"/>
    <property type="match status" value="1"/>
</dbReference>
<evidence type="ECO:0000256" key="9">
    <source>
        <dbReference type="SAM" id="Phobius"/>
    </source>
</evidence>
<feature type="domain" description="Major facilitator superfamily (MFS) profile" evidence="10">
    <location>
        <begin position="1"/>
        <end position="435"/>
    </location>
</feature>
<feature type="transmembrane region" description="Helical" evidence="9">
    <location>
        <begin position="384"/>
        <end position="404"/>
    </location>
</feature>
<evidence type="ECO:0000256" key="7">
    <source>
        <dbReference type="ARBA" id="ARBA00023180"/>
    </source>
</evidence>
<dbReference type="STRING" id="1081105.A0A167A4G0"/>
<keyword evidence="7" id="KW-0325">Glycoprotein</keyword>
<dbReference type="OrthoDB" id="3365399at2759"/>
<dbReference type="InterPro" id="IPR020846">
    <property type="entry name" value="MFS_dom"/>
</dbReference>
<dbReference type="GO" id="GO:0005886">
    <property type="term" value="C:plasma membrane"/>
    <property type="evidence" value="ECO:0007669"/>
    <property type="project" value="UniProtKB-SubCell"/>
</dbReference>
<dbReference type="EMBL" id="AZHC01000025">
    <property type="protein sequence ID" value="OAA38541.1"/>
    <property type="molecule type" value="Genomic_DNA"/>
</dbReference>
<evidence type="ECO:0000313" key="11">
    <source>
        <dbReference type="EMBL" id="OAA38541.1"/>
    </source>
</evidence>
<evidence type="ECO:0000256" key="3">
    <source>
        <dbReference type="ARBA" id="ARBA00022475"/>
    </source>
</evidence>
<feature type="transmembrane region" description="Helical" evidence="9">
    <location>
        <begin position="291"/>
        <end position="310"/>
    </location>
</feature>
<dbReference type="GO" id="GO:0022857">
    <property type="term" value="F:transmembrane transporter activity"/>
    <property type="evidence" value="ECO:0007669"/>
    <property type="project" value="InterPro"/>
</dbReference>
<gene>
    <name evidence="11" type="ORF">NOR_06569</name>
</gene>
<feature type="transmembrane region" description="Helical" evidence="9">
    <location>
        <begin position="350"/>
        <end position="372"/>
    </location>
</feature>
<feature type="transmembrane region" description="Helical" evidence="9">
    <location>
        <begin position="30"/>
        <end position="48"/>
    </location>
</feature>
<evidence type="ECO:0000256" key="6">
    <source>
        <dbReference type="ARBA" id="ARBA00023136"/>
    </source>
</evidence>
<evidence type="ECO:0000256" key="5">
    <source>
        <dbReference type="ARBA" id="ARBA00022989"/>
    </source>
</evidence>
<evidence type="ECO:0000256" key="2">
    <source>
        <dbReference type="ARBA" id="ARBA00022448"/>
    </source>
</evidence>
<keyword evidence="5 9" id="KW-1133">Transmembrane helix</keyword>
<proteinExistence type="inferred from homology"/>
<dbReference type="PANTHER" id="PTHR23502">
    <property type="entry name" value="MAJOR FACILITATOR SUPERFAMILY"/>
    <property type="match status" value="1"/>
</dbReference>
<evidence type="ECO:0000256" key="4">
    <source>
        <dbReference type="ARBA" id="ARBA00022692"/>
    </source>
</evidence>
<dbReference type="Pfam" id="PF07690">
    <property type="entry name" value="MFS_1"/>
    <property type="match status" value="1"/>
</dbReference>
<keyword evidence="4 9" id="KW-0812">Transmembrane</keyword>
<dbReference type="CDD" id="cd17323">
    <property type="entry name" value="MFS_Tpo1_MDR_like"/>
    <property type="match status" value="1"/>
</dbReference>